<keyword evidence="8" id="KW-0443">Lipid metabolism</keyword>
<dbReference type="InterPro" id="IPR003835">
    <property type="entry name" value="Glyco_trans_19"/>
</dbReference>
<dbReference type="EMBL" id="WMIA01000023">
    <property type="protein sequence ID" value="MTF40232.1"/>
    <property type="molecule type" value="Genomic_DNA"/>
</dbReference>
<dbReference type="AlphaFoldDB" id="A0A844GYV3"/>
<dbReference type="SUPFAM" id="SSF53756">
    <property type="entry name" value="UDP-Glycosyltransferase/glycogen phosphorylase"/>
    <property type="match status" value="1"/>
</dbReference>
<evidence type="ECO:0000313" key="11">
    <source>
        <dbReference type="EMBL" id="MTF40232.1"/>
    </source>
</evidence>
<dbReference type="Gene3D" id="3.40.50.2000">
    <property type="entry name" value="Glycogen Phosphorylase B"/>
    <property type="match status" value="1"/>
</dbReference>
<dbReference type="NCBIfam" id="TIGR00215">
    <property type="entry name" value="lpxB"/>
    <property type="match status" value="1"/>
</dbReference>
<keyword evidence="4" id="KW-0444">Lipid biosynthesis</keyword>
<dbReference type="Proteomes" id="UP000437131">
    <property type="component" value="Unassembled WGS sequence"/>
</dbReference>
<dbReference type="EC" id="2.4.1.182" evidence="2 10"/>
<evidence type="ECO:0000256" key="8">
    <source>
        <dbReference type="ARBA" id="ARBA00023098"/>
    </source>
</evidence>
<comment type="catalytic activity">
    <reaction evidence="9">
        <text>a lipid X + a UDP-2-N,3-O-bis[(3R)-3-hydroxyacyl]-alpha-D-glucosamine = a lipid A disaccharide + UDP + H(+)</text>
        <dbReference type="Rhea" id="RHEA:67828"/>
        <dbReference type="ChEBI" id="CHEBI:15378"/>
        <dbReference type="ChEBI" id="CHEBI:58223"/>
        <dbReference type="ChEBI" id="CHEBI:137748"/>
        <dbReference type="ChEBI" id="CHEBI:176338"/>
        <dbReference type="ChEBI" id="CHEBI:176343"/>
        <dbReference type="EC" id="2.4.1.182"/>
    </reaction>
</comment>
<protein>
    <recommendedName>
        <fullName evidence="3 10">Lipid-A-disaccharide synthase</fullName>
        <ecNumber evidence="2 10">2.4.1.182</ecNumber>
    </recommendedName>
</protein>
<dbReference type="GO" id="GO:0005543">
    <property type="term" value="F:phospholipid binding"/>
    <property type="evidence" value="ECO:0007669"/>
    <property type="project" value="TreeGrafter"/>
</dbReference>
<name>A0A844GYV3_9CHRO</name>
<keyword evidence="7 11" id="KW-0808">Transferase</keyword>
<evidence type="ECO:0000256" key="2">
    <source>
        <dbReference type="ARBA" id="ARBA00012687"/>
    </source>
</evidence>
<organism evidence="11 12">
    <name type="scientific">Cyanobacterium aponinum 0216</name>
    <dbReference type="NCBI Taxonomy" id="2676140"/>
    <lineage>
        <taxon>Bacteria</taxon>
        <taxon>Bacillati</taxon>
        <taxon>Cyanobacteriota</taxon>
        <taxon>Cyanophyceae</taxon>
        <taxon>Oscillatoriophycideae</taxon>
        <taxon>Chroococcales</taxon>
        <taxon>Geminocystaceae</taxon>
        <taxon>Cyanobacterium</taxon>
    </lineage>
</organism>
<reference evidence="11 12" key="1">
    <citation type="submission" date="2019-11" db="EMBL/GenBank/DDBJ databases">
        <title>Isolation of a new High Light Tolerant Cyanobacteria.</title>
        <authorList>
            <person name="Dobson Z."/>
            <person name="Vaughn N."/>
            <person name="Vaughn M."/>
            <person name="Fromme P."/>
            <person name="Mazor Y."/>
        </authorList>
    </citation>
    <scope>NUCLEOTIDE SEQUENCE [LARGE SCALE GENOMIC DNA]</scope>
    <source>
        <strain evidence="11 12">0216</strain>
    </source>
</reference>
<evidence type="ECO:0000256" key="5">
    <source>
        <dbReference type="ARBA" id="ARBA00022556"/>
    </source>
</evidence>
<evidence type="ECO:0000256" key="10">
    <source>
        <dbReference type="NCBIfam" id="TIGR00215"/>
    </source>
</evidence>
<evidence type="ECO:0000256" key="3">
    <source>
        <dbReference type="ARBA" id="ARBA00020902"/>
    </source>
</evidence>
<dbReference type="GO" id="GO:0008915">
    <property type="term" value="F:lipid-A-disaccharide synthase activity"/>
    <property type="evidence" value="ECO:0007669"/>
    <property type="project" value="UniProtKB-UniRule"/>
</dbReference>
<dbReference type="GO" id="GO:0016020">
    <property type="term" value="C:membrane"/>
    <property type="evidence" value="ECO:0007669"/>
    <property type="project" value="GOC"/>
</dbReference>
<gene>
    <name evidence="11" type="primary">lpxB</name>
    <name evidence="11" type="ORF">GGC33_15020</name>
</gene>
<evidence type="ECO:0000313" key="12">
    <source>
        <dbReference type="Proteomes" id="UP000437131"/>
    </source>
</evidence>
<evidence type="ECO:0000256" key="6">
    <source>
        <dbReference type="ARBA" id="ARBA00022676"/>
    </source>
</evidence>
<dbReference type="GO" id="GO:0009245">
    <property type="term" value="P:lipid A biosynthetic process"/>
    <property type="evidence" value="ECO:0007669"/>
    <property type="project" value="UniProtKB-UniRule"/>
</dbReference>
<comment type="function">
    <text evidence="1">Condensation of UDP-2,3-diacylglucosamine and 2,3-diacylglucosamine-1-phosphate to form lipid A disaccharide, a precursor of lipid A, a phosphorylated glycolipid that anchors the lipopolysaccharide to the outer membrane of the cell.</text>
</comment>
<keyword evidence="6 11" id="KW-0328">Glycosyltransferase</keyword>
<sequence length="387" mass="43553">MRLFISTGEVSGDLQGGLLVKALFQQAEKLNIPLEIEGLGGKKMAEAGAKLIADTTAIGSVGLWESVPFIIPTLQIQNKAKKYLQTHLPDAIILIDYVGPNLAIASSLKKKYPNTPIIWYIGPQFWVWTPLGQDVEQLVKVTDKLLAIFPEEAKFYQEKGMNVTYVGHPLTDRIKKAPSRETARKKLGIQETERMIVLLPASRQQELKYLLPVMVESAKKIQAKFPTIKFYLPISLAKYKQEIEKVINQNQLKITLFEGETLEILAGADLAITKSGTVNLELGLLKIPQIVIYKVNKLTMWVARKILNFSIPFMSPVNLVSMTEIVPELLQEKATVENITHLAEELLFNSSRQHQLNQDYATMIKVLDNQEDSVCDRVAQEIINYIL</sequence>
<evidence type="ECO:0000256" key="1">
    <source>
        <dbReference type="ARBA" id="ARBA00002056"/>
    </source>
</evidence>
<evidence type="ECO:0000256" key="9">
    <source>
        <dbReference type="ARBA" id="ARBA00048975"/>
    </source>
</evidence>
<evidence type="ECO:0000256" key="4">
    <source>
        <dbReference type="ARBA" id="ARBA00022516"/>
    </source>
</evidence>
<dbReference type="Pfam" id="PF02684">
    <property type="entry name" value="LpxB"/>
    <property type="match status" value="1"/>
</dbReference>
<comment type="caution">
    <text evidence="11">The sequence shown here is derived from an EMBL/GenBank/DDBJ whole genome shotgun (WGS) entry which is preliminary data.</text>
</comment>
<evidence type="ECO:0000256" key="7">
    <source>
        <dbReference type="ARBA" id="ARBA00022679"/>
    </source>
</evidence>
<dbReference type="PANTHER" id="PTHR30372">
    <property type="entry name" value="LIPID-A-DISACCHARIDE SYNTHASE"/>
    <property type="match status" value="1"/>
</dbReference>
<proteinExistence type="predicted"/>
<dbReference type="PANTHER" id="PTHR30372:SF4">
    <property type="entry name" value="LIPID-A-DISACCHARIDE SYNTHASE, MITOCHONDRIAL-RELATED"/>
    <property type="match status" value="1"/>
</dbReference>
<keyword evidence="5" id="KW-0441">Lipid A biosynthesis</keyword>
<dbReference type="RefSeq" id="WP_155084478.1">
    <property type="nucleotide sequence ID" value="NZ_WMIA01000023.1"/>
</dbReference>
<accession>A0A844GYV3</accession>